<name>A0AAR2KZ26_PYGNA</name>
<reference evidence="3 4" key="1">
    <citation type="submission" date="2020-10" db="EMBL/GenBank/DDBJ databases">
        <title>Pygocentrus nattereri (red-bellied piranha) genome, fPygNat1, primary haplotype.</title>
        <authorList>
            <person name="Myers G."/>
            <person name="Meyer A."/>
            <person name="Karagic N."/>
            <person name="Pippel M."/>
            <person name="Winkler S."/>
            <person name="Tracey A."/>
            <person name="Wood J."/>
            <person name="Formenti G."/>
            <person name="Howe K."/>
            <person name="Fedrigo O."/>
            <person name="Jarvis E.D."/>
        </authorList>
    </citation>
    <scope>NUCLEOTIDE SEQUENCE [LARGE SCALE GENOMIC DNA]</scope>
</reference>
<feature type="domain" description="PAR14-like first RRM" evidence="1">
    <location>
        <begin position="11"/>
        <end position="66"/>
    </location>
</feature>
<feature type="domain" description="PARP14 second RRM" evidence="2">
    <location>
        <begin position="127"/>
        <end position="182"/>
    </location>
</feature>
<proteinExistence type="predicted"/>
<dbReference type="Pfam" id="PF23085">
    <property type="entry name" value="RRM_PARP14_3"/>
    <property type="match status" value="1"/>
</dbReference>
<sequence>MCLPGDFPHPLTVEGPWPSASTKTLDAKLQIYFQSRRKSQGGDCVVRFSEQSRTATVHFRSAESEMPVSVQPYGETFILSFMTPVEISGKHLSCVMKVFFFMMFFPLVLPSVEPDESQRDPPEECPKSSAVVLENVPQTFSREALLLLVENISGHSEKEFSLEIIRELGRAVVTFNDPNGIRSNTIFQQCSLSGRALEKSRSVKVENVPAEASKELLYLYFERWGGQVKDIITSPEEQAAIITFHGQEGKKFPL</sequence>
<dbReference type="InterPro" id="IPR057050">
    <property type="entry name" value="RRM_PARP14_2"/>
</dbReference>
<dbReference type="InterPro" id="IPR012677">
    <property type="entry name" value="Nucleotide-bd_a/b_plait_sf"/>
</dbReference>
<dbReference type="Proteomes" id="UP001501920">
    <property type="component" value="Chromosome 18"/>
</dbReference>
<organism evidence="3 4">
    <name type="scientific">Pygocentrus nattereri</name>
    <name type="common">Red-bellied piranha</name>
    <dbReference type="NCBI Taxonomy" id="42514"/>
    <lineage>
        <taxon>Eukaryota</taxon>
        <taxon>Metazoa</taxon>
        <taxon>Chordata</taxon>
        <taxon>Craniata</taxon>
        <taxon>Vertebrata</taxon>
        <taxon>Euteleostomi</taxon>
        <taxon>Actinopterygii</taxon>
        <taxon>Neopterygii</taxon>
        <taxon>Teleostei</taxon>
        <taxon>Ostariophysi</taxon>
        <taxon>Characiformes</taxon>
        <taxon>Characoidei</taxon>
        <taxon>Pygocentrus</taxon>
    </lineage>
</organism>
<dbReference type="GeneTree" id="ENSGT00940000154311"/>
<protein>
    <recommendedName>
        <fullName evidence="5">RRM domain-containing protein</fullName>
    </recommendedName>
</protein>
<reference evidence="3" key="2">
    <citation type="submission" date="2025-08" db="UniProtKB">
        <authorList>
            <consortium name="Ensembl"/>
        </authorList>
    </citation>
    <scope>IDENTIFICATION</scope>
</reference>
<evidence type="ECO:0000259" key="2">
    <source>
        <dbReference type="Pfam" id="PF23245"/>
    </source>
</evidence>
<evidence type="ECO:0008006" key="5">
    <source>
        <dbReference type="Google" id="ProtNLM"/>
    </source>
</evidence>
<dbReference type="InterPro" id="IPR057051">
    <property type="entry name" value="PARP14_RPM_1"/>
</dbReference>
<dbReference type="AlphaFoldDB" id="A0AAR2KZ26"/>
<keyword evidence="4" id="KW-1185">Reference proteome</keyword>
<accession>A0AAR2KZ26</accession>
<dbReference type="Pfam" id="PF23222">
    <property type="entry name" value="RRM_PARP14_1"/>
    <property type="match status" value="1"/>
</dbReference>
<evidence type="ECO:0000313" key="3">
    <source>
        <dbReference type="Ensembl" id="ENSPNAP00000067396.1"/>
    </source>
</evidence>
<evidence type="ECO:0000259" key="1">
    <source>
        <dbReference type="Pfam" id="PF23222"/>
    </source>
</evidence>
<evidence type="ECO:0000313" key="4">
    <source>
        <dbReference type="Proteomes" id="UP001501920"/>
    </source>
</evidence>
<dbReference type="Ensembl" id="ENSPNAT00000042785.1">
    <property type="protein sequence ID" value="ENSPNAP00000067396.1"/>
    <property type="gene ID" value="ENSPNAG00000006145.2"/>
</dbReference>
<dbReference type="Gene3D" id="3.30.70.330">
    <property type="match status" value="2"/>
</dbReference>
<dbReference type="Pfam" id="PF23245">
    <property type="entry name" value="RRM_PARP14_2"/>
    <property type="match status" value="1"/>
</dbReference>
<reference evidence="3" key="3">
    <citation type="submission" date="2025-09" db="UniProtKB">
        <authorList>
            <consortium name="Ensembl"/>
        </authorList>
    </citation>
    <scope>IDENTIFICATION</scope>
</reference>